<feature type="transmembrane region" description="Helical" evidence="1">
    <location>
        <begin position="12"/>
        <end position="30"/>
    </location>
</feature>
<feature type="transmembrane region" description="Helical" evidence="1">
    <location>
        <begin position="196"/>
        <end position="220"/>
    </location>
</feature>
<feature type="transmembrane region" description="Helical" evidence="1">
    <location>
        <begin position="97"/>
        <end position="118"/>
    </location>
</feature>
<organism evidence="2">
    <name type="scientific">Petromyces alliaceus</name>
    <name type="common">Aspergillus alliaceus</name>
    <dbReference type="NCBI Taxonomy" id="209559"/>
    <lineage>
        <taxon>Eukaryota</taxon>
        <taxon>Fungi</taxon>
        <taxon>Dikarya</taxon>
        <taxon>Ascomycota</taxon>
        <taxon>Pezizomycotina</taxon>
        <taxon>Eurotiomycetes</taxon>
        <taxon>Eurotiomycetidae</taxon>
        <taxon>Eurotiales</taxon>
        <taxon>Aspergillaceae</taxon>
        <taxon>Aspergillus</taxon>
        <taxon>Aspergillus subgen. Circumdati</taxon>
    </lineage>
</organism>
<feature type="transmembrane region" description="Helical" evidence="1">
    <location>
        <begin position="65"/>
        <end position="85"/>
    </location>
</feature>
<keyword evidence="1" id="KW-1133">Transmembrane helix</keyword>
<accession>A0A5N7C5P7</accession>
<feature type="transmembrane region" description="Helical" evidence="1">
    <location>
        <begin position="297"/>
        <end position="322"/>
    </location>
</feature>
<evidence type="ECO:0000256" key="1">
    <source>
        <dbReference type="SAM" id="Phobius"/>
    </source>
</evidence>
<dbReference type="GO" id="GO:0005794">
    <property type="term" value="C:Golgi apparatus"/>
    <property type="evidence" value="ECO:0007669"/>
    <property type="project" value="TreeGrafter"/>
</dbReference>
<dbReference type="AlphaFoldDB" id="A0A5N7C5P7"/>
<reference evidence="2" key="1">
    <citation type="submission" date="2019-04" db="EMBL/GenBank/DDBJ databases">
        <title>Friends and foes A comparative genomics studyof 23 Aspergillus species from section Flavi.</title>
        <authorList>
            <consortium name="DOE Joint Genome Institute"/>
            <person name="Kjaerbolling I."/>
            <person name="Vesth T."/>
            <person name="Frisvad J.C."/>
            <person name="Nybo J.L."/>
            <person name="Theobald S."/>
            <person name="Kildgaard S."/>
            <person name="Isbrandt T."/>
            <person name="Kuo A."/>
            <person name="Sato A."/>
            <person name="Lyhne E.K."/>
            <person name="Kogle M.E."/>
            <person name="Wiebenga A."/>
            <person name="Kun R.S."/>
            <person name="Lubbers R.J."/>
            <person name="Makela M.R."/>
            <person name="Barry K."/>
            <person name="Chovatia M."/>
            <person name="Clum A."/>
            <person name="Daum C."/>
            <person name="Haridas S."/>
            <person name="He G."/>
            <person name="LaButti K."/>
            <person name="Lipzen A."/>
            <person name="Mondo S."/>
            <person name="Riley R."/>
            <person name="Salamov A."/>
            <person name="Simmons B.A."/>
            <person name="Magnuson J.K."/>
            <person name="Henrissat B."/>
            <person name="Mortensen U.H."/>
            <person name="Larsen T.O."/>
            <person name="Devries R.P."/>
            <person name="Grigoriev I.V."/>
            <person name="Machida M."/>
            <person name="Baker S.E."/>
            <person name="Andersen M.R."/>
        </authorList>
    </citation>
    <scope>NUCLEOTIDE SEQUENCE [LARGE SCALE GENOMIC DNA]</scope>
    <source>
        <strain evidence="2">IBT 14317</strain>
    </source>
</reference>
<keyword evidence="1" id="KW-0472">Membrane</keyword>
<feature type="transmembrane region" description="Helical" evidence="1">
    <location>
        <begin position="154"/>
        <end position="175"/>
    </location>
</feature>
<proteinExistence type="predicted"/>
<feature type="transmembrane region" description="Helical" evidence="1">
    <location>
        <begin position="259"/>
        <end position="277"/>
    </location>
</feature>
<dbReference type="InterPro" id="IPR040410">
    <property type="entry name" value="UPF0658_Golgi"/>
</dbReference>
<feature type="transmembrane region" description="Helical" evidence="1">
    <location>
        <begin position="232"/>
        <end position="252"/>
    </location>
</feature>
<sequence length="364" mass="41639">MYRPTTKNEWWFCGTLLMQGLLVIILEVSVQPSANISHWNPLTWNRYILVQWLSWVNSNVTQITISYVVPMGMGIVVFASIYEAILSLDAIHHKNNVSLLAICISNICIVVYSVLQFLKMRGATRSLRYEKDGMGHPLVDSSRDIWKYMRPAELAVPIILGMASLIIIPAAYRLHKDYAWAIYKCIHGSAELRVRYMAYEIYLVLIKFNFFFLVGFIVQYNLIDVHFAEPEYSLTLALIPTALVVMLLGIYCVKSERKVAMGFVIACFLGLITYLLSRIIVLCGNTRRANTASKEMMLLFAIVALVLNVLTLGCAVQCVLNFDYGLKRITRQEHRWPENAYVFERVPGQSRPSVDTRYKRLSLD</sequence>
<name>A0A5N7C5P7_PETAA</name>
<dbReference type="PANTHER" id="PTHR34391:SF1">
    <property type="entry name" value="UPF0658 GOLGI APPARATUS MEMBRANE PROTEIN C1952.10C-RELATED"/>
    <property type="match status" value="1"/>
</dbReference>
<dbReference type="OrthoDB" id="10252009at2759"/>
<gene>
    <name evidence="2" type="ORF">BDV23DRAFT_157179</name>
</gene>
<evidence type="ECO:0000313" key="2">
    <source>
        <dbReference type="EMBL" id="KAE8389369.1"/>
    </source>
</evidence>
<protein>
    <submittedName>
        <fullName evidence="2">Uncharacterized protein</fullName>
    </submittedName>
</protein>
<dbReference type="Proteomes" id="UP000326877">
    <property type="component" value="Unassembled WGS sequence"/>
</dbReference>
<dbReference type="PANTHER" id="PTHR34391">
    <property type="entry name" value="UPF0658 GOLGI APPARATUS MEMBRANE PROTEIN C1952.10C-RELATED"/>
    <property type="match status" value="1"/>
</dbReference>
<keyword evidence="1" id="KW-0812">Transmembrane</keyword>
<dbReference type="EMBL" id="ML735266">
    <property type="protein sequence ID" value="KAE8389369.1"/>
    <property type="molecule type" value="Genomic_DNA"/>
</dbReference>